<dbReference type="PANTHER" id="PTHR21363">
    <property type="entry name" value="PREPHENATE DEHYDROGENASE"/>
    <property type="match status" value="1"/>
</dbReference>
<organism evidence="11">
    <name type="scientific">freshwater metagenome</name>
    <dbReference type="NCBI Taxonomy" id="449393"/>
    <lineage>
        <taxon>unclassified sequences</taxon>
        <taxon>metagenomes</taxon>
        <taxon>ecological metagenomes</taxon>
    </lineage>
</organism>
<accession>A0A6J7FQS3</accession>
<dbReference type="SUPFAM" id="SSF55021">
    <property type="entry name" value="ACT-like"/>
    <property type="match status" value="1"/>
</dbReference>
<gene>
    <name evidence="11" type="ORF">UFOPK3608_00044</name>
</gene>
<dbReference type="InterPro" id="IPR045865">
    <property type="entry name" value="ACT-like_dom_sf"/>
</dbReference>
<name>A0A6J7FQS3_9ZZZZ</name>
<comment type="pathway">
    <text evidence="1">Amino-acid biosynthesis; L-tyrosine biosynthesis; (4-hydroxyphenyl)pyruvate from prephenate (NAD(+) route): step 1/1.</text>
</comment>
<evidence type="ECO:0000256" key="2">
    <source>
        <dbReference type="ARBA" id="ARBA00012068"/>
    </source>
</evidence>
<dbReference type="UniPathway" id="UPA00122">
    <property type="reaction ID" value="UER00961"/>
</dbReference>
<dbReference type="Gene3D" id="1.10.3660.10">
    <property type="entry name" value="6-phosphogluconate dehydrogenase C-terminal like domain"/>
    <property type="match status" value="1"/>
</dbReference>
<dbReference type="EMBL" id="CAFBMP010000001">
    <property type="protein sequence ID" value="CAB4895735.1"/>
    <property type="molecule type" value="Genomic_DNA"/>
</dbReference>
<dbReference type="GO" id="GO:0008977">
    <property type="term" value="F:prephenate dehydrogenase (NAD+) activity"/>
    <property type="evidence" value="ECO:0007669"/>
    <property type="project" value="UniProtKB-EC"/>
</dbReference>
<dbReference type="AlphaFoldDB" id="A0A6J7FQS3"/>
<dbReference type="SUPFAM" id="SSF48179">
    <property type="entry name" value="6-phosphogluconate dehydrogenase C-terminal domain-like"/>
    <property type="match status" value="1"/>
</dbReference>
<evidence type="ECO:0000256" key="7">
    <source>
        <dbReference type="ARBA" id="ARBA00023141"/>
    </source>
</evidence>
<keyword evidence="4" id="KW-0827">Tyrosine biosynthesis</keyword>
<dbReference type="Gene3D" id="3.30.70.260">
    <property type="match status" value="1"/>
</dbReference>
<dbReference type="InterPro" id="IPR036291">
    <property type="entry name" value="NAD(P)-bd_dom_sf"/>
</dbReference>
<evidence type="ECO:0000256" key="4">
    <source>
        <dbReference type="ARBA" id="ARBA00022498"/>
    </source>
</evidence>
<dbReference type="PROSITE" id="PS51671">
    <property type="entry name" value="ACT"/>
    <property type="match status" value="1"/>
</dbReference>
<dbReference type="EC" id="1.3.1.12" evidence="2"/>
<dbReference type="GO" id="GO:0070403">
    <property type="term" value="F:NAD+ binding"/>
    <property type="evidence" value="ECO:0007669"/>
    <property type="project" value="InterPro"/>
</dbReference>
<dbReference type="PROSITE" id="PS51176">
    <property type="entry name" value="PDH_ADH"/>
    <property type="match status" value="1"/>
</dbReference>
<sequence length="352" mass="37915">MISSVRVIGAGLIGTSVGLSLRSAGISVEIIDLDLNSQKLSQDLVKSVPVAKPDLIVVAVPISVNLEVILEQLKLNPASIVCDLSSVKSDLILKVKELSANHQNFISLHPMAGRELSGAIGARADLFLGRAWVVINDLSSEKSKAVAGELIKICGGTAYEMSSSEHDVIVGKISHLPQILSTALAAKMIDVDSERLNIAGQGLRDITRLAQSDSKLWSQILIANGKIIRKDLNNLISDLVQLEENLEINNIDKVEKFLQAGNKGKAKIPGKHGEQARDYAYLAVVIDDKPGQLARIFNECADINVNIEDLSMEHSPGQETGLITLSLSESDCVKLSTHLEKVGFKVHSGKNR</sequence>
<keyword evidence="5" id="KW-0560">Oxidoreductase</keyword>
<evidence type="ECO:0000256" key="8">
    <source>
        <dbReference type="ARBA" id="ARBA00049260"/>
    </source>
</evidence>
<dbReference type="InterPro" id="IPR008927">
    <property type="entry name" value="6-PGluconate_DH-like_C_sf"/>
</dbReference>
<evidence type="ECO:0000259" key="10">
    <source>
        <dbReference type="PROSITE" id="PS51671"/>
    </source>
</evidence>
<dbReference type="InterPro" id="IPR002912">
    <property type="entry name" value="ACT_dom"/>
</dbReference>
<dbReference type="InterPro" id="IPR003099">
    <property type="entry name" value="Prephen_DH"/>
</dbReference>
<protein>
    <recommendedName>
        <fullName evidence="3">Prephenate dehydrogenase</fullName>
        <ecNumber evidence="2">1.3.1.12</ecNumber>
    </recommendedName>
</protein>
<keyword evidence="7" id="KW-0057">Aromatic amino acid biosynthesis</keyword>
<evidence type="ECO:0000256" key="5">
    <source>
        <dbReference type="ARBA" id="ARBA00023002"/>
    </source>
</evidence>
<dbReference type="InterPro" id="IPR046825">
    <property type="entry name" value="PDH_C"/>
</dbReference>
<dbReference type="GO" id="GO:0006571">
    <property type="term" value="P:tyrosine biosynthetic process"/>
    <property type="evidence" value="ECO:0007669"/>
    <property type="project" value="UniProtKB-UniPathway"/>
</dbReference>
<dbReference type="Gene3D" id="3.40.50.720">
    <property type="entry name" value="NAD(P)-binding Rossmann-like Domain"/>
    <property type="match status" value="1"/>
</dbReference>
<proteinExistence type="predicted"/>
<evidence type="ECO:0000259" key="9">
    <source>
        <dbReference type="PROSITE" id="PS51176"/>
    </source>
</evidence>
<dbReference type="Pfam" id="PF02153">
    <property type="entry name" value="PDH_N"/>
    <property type="match status" value="1"/>
</dbReference>
<evidence type="ECO:0000313" key="11">
    <source>
        <dbReference type="EMBL" id="CAB4895735.1"/>
    </source>
</evidence>
<dbReference type="SUPFAM" id="SSF51735">
    <property type="entry name" value="NAD(P)-binding Rossmann-fold domains"/>
    <property type="match status" value="1"/>
</dbReference>
<evidence type="ECO:0000256" key="1">
    <source>
        <dbReference type="ARBA" id="ARBA00005067"/>
    </source>
</evidence>
<reference evidence="11" key="1">
    <citation type="submission" date="2020-05" db="EMBL/GenBank/DDBJ databases">
        <authorList>
            <person name="Chiriac C."/>
            <person name="Salcher M."/>
            <person name="Ghai R."/>
            <person name="Kavagutti S V."/>
        </authorList>
    </citation>
    <scope>NUCLEOTIDE SEQUENCE</scope>
</reference>
<dbReference type="GO" id="GO:0004665">
    <property type="term" value="F:prephenate dehydrogenase (NADP+) activity"/>
    <property type="evidence" value="ECO:0007669"/>
    <property type="project" value="InterPro"/>
</dbReference>
<comment type="catalytic activity">
    <reaction evidence="8">
        <text>prephenate + NAD(+) = 3-(4-hydroxyphenyl)pyruvate + CO2 + NADH</text>
        <dbReference type="Rhea" id="RHEA:13869"/>
        <dbReference type="ChEBI" id="CHEBI:16526"/>
        <dbReference type="ChEBI" id="CHEBI:29934"/>
        <dbReference type="ChEBI" id="CHEBI:36242"/>
        <dbReference type="ChEBI" id="CHEBI:57540"/>
        <dbReference type="ChEBI" id="CHEBI:57945"/>
        <dbReference type="EC" id="1.3.1.12"/>
    </reaction>
</comment>
<keyword evidence="6" id="KW-0520">NAD</keyword>
<dbReference type="InterPro" id="IPR046826">
    <property type="entry name" value="PDH_N"/>
</dbReference>
<dbReference type="PANTHER" id="PTHR21363:SF0">
    <property type="entry name" value="PREPHENATE DEHYDROGENASE [NADP(+)]"/>
    <property type="match status" value="1"/>
</dbReference>
<dbReference type="CDD" id="cd02116">
    <property type="entry name" value="ACT"/>
    <property type="match status" value="1"/>
</dbReference>
<feature type="domain" description="Prephenate/arogenate dehydrogenase" evidence="9">
    <location>
        <begin position="3"/>
        <end position="276"/>
    </location>
</feature>
<dbReference type="Pfam" id="PF20463">
    <property type="entry name" value="PDH_C"/>
    <property type="match status" value="1"/>
</dbReference>
<evidence type="ECO:0000256" key="3">
    <source>
        <dbReference type="ARBA" id="ARBA00016891"/>
    </source>
</evidence>
<evidence type="ECO:0000256" key="6">
    <source>
        <dbReference type="ARBA" id="ARBA00023027"/>
    </source>
</evidence>
<feature type="domain" description="ACT" evidence="10">
    <location>
        <begin position="281"/>
        <end position="352"/>
    </location>
</feature>
<keyword evidence="7" id="KW-0028">Amino-acid biosynthesis</keyword>
<dbReference type="InterPro" id="IPR050812">
    <property type="entry name" value="Preph/Arog_dehydrog"/>
</dbReference>